<evidence type="ECO:0000259" key="1">
    <source>
        <dbReference type="PROSITE" id="PS51029"/>
    </source>
</evidence>
<dbReference type="EMBL" id="HBUF01075276">
    <property type="protein sequence ID" value="CAG6630941.1"/>
    <property type="molecule type" value="Transcribed_RNA"/>
</dbReference>
<dbReference type="Pfam" id="PF10545">
    <property type="entry name" value="MADF_DNA_bdg"/>
    <property type="match status" value="1"/>
</dbReference>
<dbReference type="PANTHER" id="PTHR21505">
    <property type="entry name" value="MADF DOMAIN-CONTAINING PROTEIN-RELATED"/>
    <property type="match status" value="1"/>
</dbReference>
<dbReference type="SMART" id="SM00595">
    <property type="entry name" value="MADF"/>
    <property type="match status" value="1"/>
</dbReference>
<accession>A0A8D8QFV8</accession>
<dbReference type="InterPro" id="IPR006578">
    <property type="entry name" value="MADF-dom"/>
</dbReference>
<protein>
    <recommendedName>
        <fullName evidence="1">MADF domain-containing protein</fullName>
    </recommendedName>
</protein>
<sequence>MTSCTWGYERVFYFIELFKSNPILWDYRHESYHNKLARQEVWVEIASLMGTKVEECQGKLQSLLSSNRREKAKTRKFSGKGDVYKSTWFAFEALKFLDDRGPKRRDAEIPGTSESLFLMDHVSGHLTIFSQ</sequence>
<dbReference type="EMBL" id="HBUF01075277">
    <property type="protein sequence ID" value="CAG6630942.1"/>
    <property type="molecule type" value="Transcribed_RNA"/>
</dbReference>
<dbReference type="PROSITE" id="PS51029">
    <property type="entry name" value="MADF"/>
    <property type="match status" value="1"/>
</dbReference>
<proteinExistence type="predicted"/>
<organism evidence="2">
    <name type="scientific">Cacopsylla melanoneura</name>
    <dbReference type="NCBI Taxonomy" id="428564"/>
    <lineage>
        <taxon>Eukaryota</taxon>
        <taxon>Metazoa</taxon>
        <taxon>Ecdysozoa</taxon>
        <taxon>Arthropoda</taxon>
        <taxon>Hexapoda</taxon>
        <taxon>Insecta</taxon>
        <taxon>Pterygota</taxon>
        <taxon>Neoptera</taxon>
        <taxon>Paraneoptera</taxon>
        <taxon>Hemiptera</taxon>
        <taxon>Sternorrhyncha</taxon>
        <taxon>Psylloidea</taxon>
        <taxon>Psyllidae</taxon>
        <taxon>Psyllinae</taxon>
        <taxon>Cacopsylla</taxon>
    </lineage>
</organism>
<dbReference type="PANTHER" id="PTHR21505:SF12">
    <property type="entry name" value="MADF DOMAIN-CONTAINING PROTEIN-RELATED"/>
    <property type="match status" value="1"/>
</dbReference>
<dbReference type="EMBL" id="HBUF01075278">
    <property type="protein sequence ID" value="CAG6630943.1"/>
    <property type="molecule type" value="Transcribed_RNA"/>
</dbReference>
<feature type="domain" description="MADF" evidence="1">
    <location>
        <begin position="13"/>
        <end position="102"/>
    </location>
</feature>
<name>A0A8D8QFV8_9HEMI</name>
<dbReference type="AlphaFoldDB" id="A0A8D8QFV8"/>
<reference evidence="2" key="1">
    <citation type="submission" date="2021-05" db="EMBL/GenBank/DDBJ databases">
        <authorList>
            <person name="Alioto T."/>
            <person name="Alioto T."/>
            <person name="Gomez Garrido J."/>
        </authorList>
    </citation>
    <scope>NUCLEOTIDE SEQUENCE</scope>
</reference>
<evidence type="ECO:0000313" key="2">
    <source>
        <dbReference type="EMBL" id="CAG6630941.1"/>
    </source>
</evidence>